<proteinExistence type="predicted"/>
<gene>
    <name evidence="1" type="ORF">FRUB_06717</name>
</gene>
<accession>A0A225DN45</accession>
<dbReference type="EMBL" id="NIDE01000014">
    <property type="protein sequence ID" value="OWK37597.1"/>
    <property type="molecule type" value="Genomic_DNA"/>
</dbReference>
<organism evidence="1 2">
    <name type="scientific">Fimbriiglobus ruber</name>
    <dbReference type="NCBI Taxonomy" id="1908690"/>
    <lineage>
        <taxon>Bacteria</taxon>
        <taxon>Pseudomonadati</taxon>
        <taxon>Planctomycetota</taxon>
        <taxon>Planctomycetia</taxon>
        <taxon>Gemmatales</taxon>
        <taxon>Gemmataceae</taxon>
        <taxon>Fimbriiglobus</taxon>
    </lineage>
</organism>
<dbReference type="OrthoDB" id="231509at2"/>
<comment type="caution">
    <text evidence="1">The sequence shown here is derived from an EMBL/GenBank/DDBJ whole genome shotgun (WGS) entry which is preliminary data.</text>
</comment>
<dbReference type="Proteomes" id="UP000214646">
    <property type="component" value="Unassembled WGS sequence"/>
</dbReference>
<name>A0A225DN45_9BACT</name>
<sequence>MYDCRGTRLGTVYLAYAPASGQSAMSRALTAVIRDVLTRWEAPVPWWCYVTDAGDNETGYYDHVLRGMTHPRTGAELEWVRVVDYYHASERVWTLANVLFGDDPRAAGWAKTMRKWFLRPGGVNWVLHSAAAFRVARTLTRAQKTEYDRAYAYLRNRMGHMDYATYRRVGVPLGSGVTEAACKTVFTQRLKLSGMRWTKEGAQTILNLRVVLLSGVWEVVYQRVLAARPQPTMEGYGASEPNELGIAA</sequence>
<evidence type="ECO:0008006" key="3">
    <source>
        <dbReference type="Google" id="ProtNLM"/>
    </source>
</evidence>
<dbReference type="RefSeq" id="WP_088257479.1">
    <property type="nucleotide sequence ID" value="NZ_NIDE01000014.1"/>
</dbReference>
<protein>
    <recommendedName>
        <fullName evidence="3">Mobile element protein</fullName>
    </recommendedName>
</protein>
<evidence type="ECO:0000313" key="1">
    <source>
        <dbReference type="EMBL" id="OWK37597.1"/>
    </source>
</evidence>
<keyword evidence="2" id="KW-1185">Reference proteome</keyword>
<dbReference type="AlphaFoldDB" id="A0A225DN45"/>
<reference evidence="2" key="1">
    <citation type="submission" date="2017-06" db="EMBL/GenBank/DDBJ databases">
        <title>Genome analysis of Fimbriiglobus ruber SP5, the first member of the order Planctomycetales with confirmed chitinolytic capability.</title>
        <authorList>
            <person name="Ravin N.V."/>
            <person name="Rakitin A.L."/>
            <person name="Ivanova A.A."/>
            <person name="Beletsky A.V."/>
            <person name="Kulichevskaya I.S."/>
            <person name="Mardanov A.V."/>
            <person name="Dedysh S.N."/>
        </authorList>
    </citation>
    <scope>NUCLEOTIDE SEQUENCE [LARGE SCALE GENOMIC DNA]</scope>
    <source>
        <strain evidence="2">SP5</strain>
    </source>
</reference>
<evidence type="ECO:0000313" key="2">
    <source>
        <dbReference type="Proteomes" id="UP000214646"/>
    </source>
</evidence>